<feature type="transmembrane region" description="Helical" evidence="5">
    <location>
        <begin position="20"/>
        <end position="44"/>
    </location>
</feature>
<evidence type="ECO:0000313" key="8">
    <source>
        <dbReference type="Proteomes" id="UP000005237"/>
    </source>
</evidence>
<evidence type="ECO:0000313" key="7">
    <source>
        <dbReference type="EnsemblMetazoa" id="CJA07345.1"/>
    </source>
</evidence>
<evidence type="ECO:0000256" key="1">
    <source>
        <dbReference type="ARBA" id="ARBA00011518"/>
    </source>
</evidence>
<reference evidence="7" key="2">
    <citation type="submission" date="2022-06" db="UniProtKB">
        <authorList>
            <consortium name="EnsemblMetazoa"/>
        </authorList>
    </citation>
    <scope>IDENTIFICATION</scope>
    <source>
        <strain evidence="7">DF5081</strain>
    </source>
</reference>
<evidence type="ECO:0000256" key="3">
    <source>
        <dbReference type="ARBA" id="ARBA00023157"/>
    </source>
</evidence>
<dbReference type="PANTHER" id="PTHR24637:SF388">
    <property type="entry name" value="NEMATODE CUTICLE COLLAGEN N-TERMINAL DOMAIN-CONTAINING PROTEIN"/>
    <property type="match status" value="1"/>
</dbReference>
<dbReference type="SMART" id="SM01088">
    <property type="entry name" value="Col_cuticle_N"/>
    <property type="match status" value="1"/>
</dbReference>
<comment type="subunit">
    <text evidence="1">Collagen polypeptide chains are complexed within the cuticle by disulfide bonds and other types of covalent cross-links.</text>
</comment>
<dbReference type="Proteomes" id="UP000005237">
    <property type="component" value="Unassembled WGS sequence"/>
</dbReference>
<feature type="compositionally biased region" description="Low complexity" evidence="4">
    <location>
        <begin position="287"/>
        <end position="308"/>
    </location>
</feature>
<dbReference type="InterPro" id="IPR008160">
    <property type="entry name" value="Collagen"/>
</dbReference>
<keyword evidence="2" id="KW-0677">Repeat</keyword>
<organism evidence="7 8">
    <name type="scientific">Caenorhabditis japonica</name>
    <dbReference type="NCBI Taxonomy" id="281687"/>
    <lineage>
        <taxon>Eukaryota</taxon>
        <taxon>Metazoa</taxon>
        <taxon>Ecdysozoa</taxon>
        <taxon>Nematoda</taxon>
        <taxon>Chromadorea</taxon>
        <taxon>Rhabditida</taxon>
        <taxon>Rhabditina</taxon>
        <taxon>Rhabditomorpha</taxon>
        <taxon>Rhabditoidea</taxon>
        <taxon>Rhabditidae</taxon>
        <taxon>Peloderinae</taxon>
        <taxon>Caenorhabditis</taxon>
    </lineage>
</organism>
<keyword evidence="5" id="KW-1133">Transmembrane helix</keyword>
<keyword evidence="8" id="KW-1185">Reference proteome</keyword>
<accession>A0A8R1HNU1</accession>
<dbReference type="InterPro" id="IPR002486">
    <property type="entry name" value="Col_cuticle_N"/>
</dbReference>
<evidence type="ECO:0000256" key="2">
    <source>
        <dbReference type="ARBA" id="ARBA00022737"/>
    </source>
</evidence>
<name>A0A8R1HNU1_CAEJA</name>
<evidence type="ECO:0000259" key="6">
    <source>
        <dbReference type="SMART" id="SM01088"/>
    </source>
</evidence>
<evidence type="ECO:0000256" key="5">
    <source>
        <dbReference type="SAM" id="Phobius"/>
    </source>
</evidence>
<protein>
    <submittedName>
        <fullName evidence="7">Col_cuticle_N domain-containing protein</fullName>
    </submittedName>
</protein>
<dbReference type="EnsemblMetazoa" id="CJA07345.1">
    <property type="protein sequence ID" value="CJA07345.1"/>
    <property type="gene ID" value="WBGene00126549"/>
</dbReference>
<feature type="domain" description="Nematode cuticle collagen N-terminal" evidence="6">
    <location>
        <begin position="17"/>
        <end position="69"/>
    </location>
</feature>
<sequence length="342" mass="34894">MDSSEKQQCAEVERIKKAAFLSVAVSTFVVLCSVIVLPLIYTYIQSLQTHMLDEMDFCRAKSRDLWVEVVSVDSILSRGKRTIKSAARAKREWSFGQYYDRNQRASGSESGSSSGGYGTYPPAPTVAPSYGDYKVAAVEEFQAPACCSCQQGPIGPAGPPGDDGLDGIDGKPGIDGPPGRDGILLPPLGQAPEPCVICPPGPPGPPGFPGQKGPNGPRGSPGLQGQDGKKGEQGMPGPQGPTGRMGKPGPKGPKGEDGRVIMVAGPAGPAGPPGPTGIPGKRGPRGVDGLPGPQGPPGAQGDAGIAGPDGKEGRRGEKGPTGPQGLKGACDHCPLPRLPPGY</sequence>
<feature type="region of interest" description="Disordered" evidence="4">
    <location>
        <begin position="154"/>
        <end position="342"/>
    </location>
</feature>
<keyword evidence="3" id="KW-1015">Disulfide bond</keyword>
<evidence type="ECO:0000256" key="4">
    <source>
        <dbReference type="SAM" id="MobiDB-lite"/>
    </source>
</evidence>
<keyword evidence="5" id="KW-0472">Membrane</keyword>
<dbReference type="PANTHER" id="PTHR24637">
    <property type="entry name" value="COLLAGEN"/>
    <property type="match status" value="1"/>
</dbReference>
<proteinExistence type="predicted"/>
<keyword evidence="5" id="KW-0812">Transmembrane</keyword>
<dbReference type="OMA" id="AKREWSF"/>
<reference evidence="8" key="1">
    <citation type="submission" date="2010-08" db="EMBL/GenBank/DDBJ databases">
        <authorList>
            <consortium name="Caenorhabditis japonica Sequencing Consortium"/>
            <person name="Wilson R.K."/>
        </authorList>
    </citation>
    <scope>NUCLEOTIDE SEQUENCE [LARGE SCALE GENOMIC DNA]</scope>
    <source>
        <strain evidence="8">DF5081</strain>
    </source>
</reference>
<dbReference type="Pfam" id="PF01484">
    <property type="entry name" value="Col_cuticle_N"/>
    <property type="match status" value="1"/>
</dbReference>
<dbReference type="Pfam" id="PF01391">
    <property type="entry name" value="Collagen"/>
    <property type="match status" value="2"/>
</dbReference>
<dbReference type="AlphaFoldDB" id="A0A8R1HNU1"/>
<feature type="compositionally biased region" description="Basic and acidic residues" evidence="4">
    <location>
        <begin position="309"/>
        <end position="318"/>
    </location>
</feature>
<feature type="compositionally biased region" description="Pro residues" evidence="4">
    <location>
        <begin position="197"/>
        <end position="208"/>
    </location>
</feature>
<dbReference type="GO" id="GO:0042302">
    <property type="term" value="F:structural constituent of cuticle"/>
    <property type="evidence" value="ECO:0007669"/>
    <property type="project" value="InterPro"/>
</dbReference>